<keyword evidence="4 6" id="KW-1133">Transmembrane helix</keyword>
<feature type="domain" description="Major facilitator superfamily (MFS) profile" evidence="7">
    <location>
        <begin position="17"/>
        <end position="421"/>
    </location>
</feature>
<accession>A0ABU1JLR8</accession>
<dbReference type="InterPro" id="IPR020846">
    <property type="entry name" value="MFS_dom"/>
</dbReference>
<dbReference type="SUPFAM" id="SSF103473">
    <property type="entry name" value="MFS general substrate transporter"/>
    <property type="match status" value="1"/>
</dbReference>
<dbReference type="PANTHER" id="PTHR11662">
    <property type="entry name" value="SOLUTE CARRIER FAMILY 17"/>
    <property type="match status" value="1"/>
</dbReference>
<dbReference type="InterPro" id="IPR011701">
    <property type="entry name" value="MFS"/>
</dbReference>
<feature type="transmembrane region" description="Helical" evidence="6">
    <location>
        <begin position="331"/>
        <end position="354"/>
    </location>
</feature>
<feature type="transmembrane region" description="Helical" evidence="6">
    <location>
        <begin position="234"/>
        <end position="253"/>
    </location>
</feature>
<dbReference type="PIRSF" id="PIRSF002808">
    <property type="entry name" value="Hexose_phosphate_transp"/>
    <property type="match status" value="1"/>
</dbReference>
<sequence length="437" mass="46364">MAALPRSARIKTVQYTALALLVLSGVVNYIDRATLAVANPLISHDLGFSPAEMGLLLSAFLWAYAFAQLPAGALVDRLGPRLMLALSLGLWSLAQVAGGLVQNFTQFFGIRMVLGLGEAPQFPTSARIVRDWFNVRLRGTATGIWNCSSTLGTALSAPILTFLMLTFGWRWMFAIMGLFGLVVAVAFYALHRNPNEVALTEEERQYLTEGDTAPQGASVTWAEWKRLFGFRTTWGMIFGFFGVIYVTWVYNSWLPVYLEQDRHLSIASTGIVAAIPFLCGVVGSILGGRLNDWLVTRGMAPMNSRKYPMAGAMVATAGFTTLAALTPNLTVAVIAISISLFLLYVASTSAWAMAPVAAPAHCTASLGAVQNFGGYIGGALAPMVTGFILQGTGSFTAALLVGAAVALVAAVGYVIIVRDPIPAAAEDDIAGLPAAAV</sequence>
<feature type="transmembrane region" description="Helical" evidence="6">
    <location>
        <begin position="366"/>
        <end position="389"/>
    </location>
</feature>
<feature type="transmembrane region" description="Helical" evidence="6">
    <location>
        <begin position="171"/>
        <end position="190"/>
    </location>
</feature>
<dbReference type="Gene3D" id="1.20.1250.20">
    <property type="entry name" value="MFS general substrate transporter like domains"/>
    <property type="match status" value="2"/>
</dbReference>
<dbReference type="PANTHER" id="PTHR11662:SF399">
    <property type="entry name" value="FI19708P1-RELATED"/>
    <property type="match status" value="1"/>
</dbReference>
<keyword evidence="9" id="KW-1185">Reference proteome</keyword>
<evidence type="ECO:0000256" key="3">
    <source>
        <dbReference type="ARBA" id="ARBA00022692"/>
    </source>
</evidence>
<evidence type="ECO:0000256" key="4">
    <source>
        <dbReference type="ARBA" id="ARBA00022989"/>
    </source>
</evidence>
<dbReference type="Pfam" id="PF07690">
    <property type="entry name" value="MFS_1"/>
    <property type="match status" value="1"/>
</dbReference>
<dbReference type="RefSeq" id="WP_309793492.1">
    <property type="nucleotide sequence ID" value="NZ_JAVDPW010000003.1"/>
</dbReference>
<dbReference type="InterPro" id="IPR036259">
    <property type="entry name" value="MFS_trans_sf"/>
</dbReference>
<dbReference type="PROSITE" id="PS50850">
    <property type="entry name" value="MFS"/>
    <property type="match status" value="1"/>
</dbReference>
<name>A0ABU1JLR8_9PROT</name>
<feature type="transmembrane region" description="Helical" evidence="6">
    <location>
        <begin position="54"/>
        <end position="75"/>
    </location>
</feature>
<evidence type="ECO:0000256" key="1">
    <source>
        <dbReference type="ARBA" id="ARBA00004651"/>
    </source>
</evidence>
<dbReference type="InterPro" id="IPR050382">
    <property type="entry name" value="MFS_Na/Anion_cotransporter"/>
</dbReference>
<reference evidence="8 9" key="1">
    <citation type="submission" date="2023-07" db="EMBL/GenBank/DDBJ databases">
        <title>Sorghum-associated microbial communities from plants grown in Nebraska, USA.</title>
        <authorList>
            <person name="Schachtman D."/>
        </authorList>
    </citation>
    <scope>NUCLEOTIDE SEQUENCE [LARGE SCALE GENOMIC DNA]</scope>
    <source>
        <strain evidence="8 9">584</strain>
    </source>
</reference>
<keyword evidence="2" id="KW-1003">Cell membrane</keyword>
<dbReference type="CDD" id="cd17319">
    <property type="entry name" value="MFS_ExuT_GudP_like"/>
    <property type="match status" value="1"/>
</dbReference>
<gene>
    <name evidence="8" type="ORF">E9232_001798</name>
</gene>
<evidence type="ECO:0000313" key="8">
    <source>
        <dbReference type="EMBL" id="MDR6289283.1"/>
    </source>
</evidence>
<keyword evidence="3 6" id="KW-0812">Transmembrane</keyword>
<feature type="transmembrane region" description="Helical" evidence="6">
    <location>
        <begin position="395"/>
        <end position="416"/>
    </location>
</feature>
<dbReference type="EMBL" id="JAVDPW010000003">
    <property type="protein sequence ID" value="MDR6289283.1"/>
    <property type="molecule type" value="Genomic_DNA"/>
</dbReference>
<evidence type="ECO:0000259" key="7">
    <source>
        <dbReference type="PROSITE" id="PS50850"/>
    </source>
</evidence>
<dbReference type="InterPro" id="IPR000849">
    <property type="entry name" value="Sugar_P_transporter"/>
</dbReference>
<dbReference type="Proteomes" id="UP001262410">
    <property type="component" value="Unassembled WGS sequence"/>
</dbReference>
<comment type="subcellular location">
    <subcellularLocation>
        <location evidence="1">Cell membrane</location>
        <topology evidence="1">Multi-pass membrane protein</topology>
    </subcellularLocation>
</comment>
<feature type="transmembrane region" description="Helical" evidence="6">
    <location>
        <begin position="265"/>
        <end position="286"/>
    </location>
</feature>
<evidence type="ECO:0000256" key="2">
    <source>
        <dbReference type="ARBA" id="ARBA00022475"/>
    </source>
</evidence>
<evidence type="ECO:0000256" key="5">
    <source>
        <dbReference type="ARBA" id="ARBA00023136"/>
    </source>
</evidence>
<feature type="transmembrane region" description="Helical" evidence="6">
    <location>
        <begin position="82"/>
        <end position="101"/>
    </location>
</feature>
<comment type="caution">
    <text evidence="8">The sequence shown here is derived from an EMBL/GenBank/DDBJ whole genome shotgun (WGS) entry which is preliminary data.</text>
</comment>
<evidence type="ECO:0000256" key="6">
    <source>
        <dbReference type="SAM" id="Phobius"/>
    </source>
</evidence>
<evidence type="ECO:0000313" key="9">
    <source>
        <dbReference type="Proteomes" id="UP001262410"/>
    </source>
</evidence>
<keyword evidence="5 6" id="KW-0472">Membrane</keyword>
<protein>
    <submittedName>
        <fullName evidence="8">Sugar phosphate permease</fullName>
    </submittedName>
</protein>
<organism evidence="8 9">
    <name type="scientific">Inquilinus ginsengisoli</name>
    <dbReference type="NCBI Taxonomy" id="363840"/>
    <lineage>
        <taxon>Bacteria</taxon>
        <taxon>Pseudomonadati</taxon>
        <taxon>Pseudomonadota</taxon>
        <taxon>Alphaproteobacteria</taxon>
        <taxon>Rhodospirillales</taxon>
        <taxon>Rhodospirillaceae</taxon>
        <taxon>Inquilinus</taxon>
    </lineage>
</organism>
<feature type="transmembrane region" description="Helical" evidence="6">
    <location>
        <begin position="307"/>
        <end position="325"/>
    </location>
</feature>
<proteinExistence type="predicted"/>